<dbReference type="PANTHER" id="PTHR30417">
    <property type="entry name" value="N-ACETYLMURAMOYL-L-ALANINE AMIDASE AMID"/>
    <property type="match status" value="1"/>
</dbReference>
<gene>
    <name evidence="7" type="ORF">HCN52_08330</name>
</gene>
<evidence type="ECO:0000313" key="8">
    <source>
        <dbReference type="Proteomes" id="UP000727056"/>
    </source>
</evidence>
<dbReference type="CDD" id="cd06583">
    <property type="entry name" value="PGRP"/>
    <property type="match status" value="1"/>
</dbReference>
<dbReference type="EC" id="3.5.1.28" evidence="2"/>
<accession>A0ABX1C9M0</accession>
<proteinExistence type="predicted"/>
<feature type="region of interest" description="Disordered" evidence="5">
    <location>
        <begin position="159"/>
        <end position="198"/>
    </location>
</feature>
<feature type="domain" description="N-acetylmuramoyl-L-alanine amidase" evidence="6">
    <location>
        <begin position="365"/>
        <end position="502"/>
    </location>
</feature>
<dbReference type="Proteomes" id="UP000727056">
    <property type="component" value="Unassembled WGS sequence"/>
</dbReference>
<evidence type="ECO:0000313" key="7">
    <source>
        <dbReference type="EMBL" id="NJQ14951.1"/>
    </source>
</evidence>
<dbReference type="InterPro" id="IPR036505">
    <property type="entry name" value="Amidase/PGRP_sf"/>
</dbReference>
<feature type="region of interest" description="Disordered" evidence="5">
    <location>
        <begin position="1"/>
        <end position="63"/>
    </location>
</feature>
<comment type="caution">
    <text evidence="7">The sequence shown here is derived from an EMBL/GenBank/DDBJ whole genome shotgun (WGS) entry which is preliminary data.</text>
</comment>
<feature type="region of interest" description="Disordered" evidence="5">
    <location>
        <begin position="308"/>
        <end position="335"/>
    </location>
</feature>
<reference evidence="7 8" key="1">
    <citation type="submission" date="2020-03" db="EMBL/GenBank/DDBJ databases">
        <title>Draft genome of Streptomyces sp. ventii, isolated from the Axial Seamount in the Pacific Ocean, and resequencing of the two type strains Streptomyces lonarensis strain NCL 716 and Streptomyces bohaiensis strain 11A07.</title>
        <authorList>
            <person name="Loughran R.M."/>
            <person name="Pfannmuller K.M."/>
            <person name="Wasson B.J."/>
            <person name="Deadmond M.C."/>
            <person name="Paddock B.E."/>
            <person name="Koyack M.J."/>
            <person name="Gallegos D.A."/>
            <person name="Mitchell E.A."/>
            <person name="Ushijima B."/>
            <person name="Saw J.H."/>
            <person name="Mcphail K.L."/>
            <person name="Videau P."/>
        </authorList>
    </citation>
    <scope>NUCLEOTIDE SEQUENCE [LARGE SCALE GENOMIC DNA]</scope>
    <source>
        <strain evidence="7 8">11A07</strain>
    </source>
</reference>
<dbReference type="SMART" id="SM00644">
    <property type="entry name" value="Ami_2"/>
    <property type="match status" value="1"/>
</dbReference>
<dbReference type="SUPFAM" id="SSF55846">
    <property type="entry name" value="N-acetylmuramoyl-L-alanine amidase-like"/>
    <property type="match status" value="1"/>
</dbReference>
<comment type="catalytic activity">
    <reaction evidence="1">
        <text>Hydrolyzes the link between N-acetylmuramoyl residues and L-amino acid residues in certain cell-wall glycopeptides.</text>
        <dbReference type="EC" id="3.5.1.28"/>
    </reaction>
</comment>
<protein>
    <recommendedName>
        <fullName evidence="2">N-acetylmuramoyl-L-alanine amidase</fullName>
        <ecNumber evidence="2">3.5.1.28</ecNumber>
    </recommendedName>
</protein>
<evidence type="ECO:0000256" key="3">
    <source>
        <dbReference type="ARBA" id="ARBA00022801"/>
    </source>
</evidence>
<evidence type="ECO:0000256" key="2">
    <source>
        <dbReference type="ARBA" id="ARBA00011901"/>
    </source>
</evidence>
<feature type="compositionally biased region" description="Basic and acidic residues" evidence="5">
    <location>
        <begin position="159"/>
        <end position="174"/>
    </location>
</feature>
<evidence type="ECO:0000256" key="4">
    <source>
        <dbReference type="ARBA" id="ARBA00023316"/>
    </source>
</evidence>
<dbReference type="PANTHER" id="PTHR30417:SF1">
    <property type="entry name" value="N-ACETYLMURAMOYL-L-ALANINE AMIDASE AMID"/>
    <property type="match status" value="1"/>
</dbReference>
<dbReference type="InterPro" id="IPR002502">
    <property type="entry name" value="Amidase_domain"/>
</dbReference>
<keyword evidence="8" id="KW-1185">Reference proteome</keyword>
<keyword evidence="4" id="KW-0961">Cell wall biogenesis/degradation</keyword>
<organism evidence="7 8">
    <name type="scientific">Streptomyces bohaiensis</name>
    <dbReference type="NCBI Taxonomy" id="1431344"/>
    <lineage>
        <taxon>Bacteria</taxon>
        <taxon>Bacillati</taxon>
        <taxon>Actinomycetota</taxon>
        <taxon>Actinomycetes</taxon>
        <taxon>Kitasatosporales</taxon>
        <taxon>Streptomycetaceae</taxon>
        <taxon>Streptomyces</taxon>
    </lineage>
</organism>
<sequence>MTRGTPTGYPWWTTSSRRPPRPAPRRPLDGGAPRPGRTRPHARPGDPLPSPAPARPSSGPGPRRLARLAAAGAAVAVALPLLQAGPAAVADAHAGDGALQAAFAAAAVEHRVPEEVLLGVAYLHSRWDGHRGAPSVTGGYGPMHLTDVRTALAAERGDNHHLHGDEDPRGDAGRPLDPADAPEPAAPAAPPPDAERGRTVERAAQLTGLHPHELRSGNAANVQGGAALLAAYQRELGLPAGEDPGDWYAAVARYGGSDSRPAAEAFAGEVYTVIAEGARRTTDDGQQVALAATATRPRTEQATLLDLPATTPAATGATDATATPDEAPPGGGDRTECPATLSCAWVAAAYQEYERADGSTTYGNHDKADRPDSQRVRHIVVHDMEGYFDPSVSLVQDPTWASWQYSLRASDGHVAQHVPARDVAWHAGNWYVNATSIGLEHEGFLREPGTWYTEAMYRASARLVRYLAERHDIPLDRHHVIGHDNVPGVGPDTVPGMHTDPGPYWDWAHYLTLLGAPVTADGAPDSPLVTIDPAYDSHRPGYTGCDPADTAADCAPHGSSAVRLHTEPAADAPLVPDPGTHPGREESGTSIHDIGARASTGQQFARAGREGEWSAIWFNGRLAWFHDPVERPTAVPGSGWIATPKEGVDRVPVYGVAYPAPSDYPEGVAVRPAEPLPYRFTAGQSYAVGRQGEAFAGEYYAATTFDPADHRVVRGQLYHQIQLGHRIAYVRASDVDVRPAG</sequence>
<name>A0ABX1C9M0_9ACTN</name>
<keyword evidence="3" id="KW-0378">Hydrolase</keyword>
<feature type="region of interest" description="Disordered" evidence="5">
    <location>
        <begin position="570"/>
        <end position="593"/>
    </location>
</feature>
<evidence type="ECO:0000256" key="1">
    <source>
        <dbReference type="ARBA" id="ARBA00001561"/>
    </source>
</evidence>
<dbReference type="EMBL" id="JAAVJC010000046">
    <property type="protein sequence ID" value="NJQ14951.1"/>
    <property type="molecule type" value="Genomic_DNA"/>
</dbReference>
<feature type="compositionally biased region" description="Low complexity" evidence="5">
    <location>
        <begin position="308"/>
        <end position="325"/>
    </location>
</feature>
<dbReference type="InterPro" id="IPR051206">
    <property type="entry name" value="NAMLAA_amidase_2"/>
</dbReference>
<evidence type="ECO:0000256" key="5">
    <source>
        <dbReference type="SAM" id="MobiDB-lite"/>
    </source>
</evidence>
<dbReference type="Pfam" id="PF01510">
    <property type="entry name" value="Amidase_2"/>
    <property type="match status" value="1"/>
</dbReference>
<evidence type="ECO:0000259" key="6">
    <source>
        <dbReference type="SMART" id="SM00644"/>
    </source>
</evidence>
<dbReference type="Gene3D" id="3.40.80.10">
    <property type="entry name" value="Peptidoglycan recognition protein-like"/>
    <property type="match status" value="1"/>
</dbReference>